<dbReference type="EC" id="2.7.1.15" evidence="2 13"/>
<dbReference type="Proteomes" id="UP000092444">
    <property type="component" value="Unassembled WGS sequence"/>
</dbReference>
<keyword evidence="17" id="KW-1185">Reference proteome</keyword>
<dbReference type="GO" id="GO:0046872">
    <property type="term" value="F:metal ion binding"/>
    <property type="evidence" value="ECO:0007669"/>
    <property type="project" value="UniProtKB-KW"/>
</dbReference>
<keyword evidence="7 13" id="KW-0547">Nucleotide-binding</keyword>
<evidence type="ECO:0000256" key="2">
    <source>
        <dbReference type="ARBA" id="ARBA00012035"/>
    </source>
</evidence>
<organism evidence="15">
    <name type="scientific">Glossina morsitans morsitans</name>
    <name type="common">Savannah tsetse fly</name>
    <dbReference type="NCBI Taxonomy" id="37546"/>
    <lineage>
        <taxon>Eukaryota</taxon>
        <taxon>Metazoa</taxon>
        <taxon>Ecdysozoa</taxon>
        <taxon>Arthropoda</taxon>
        <taxon>Hexapoda</taxon>
        <taxon>Insecta</taxon>
        <taxon>Pterygota</taxon>
        <taxon>Neoptera</taxon>
        <taxon>Endopterygota</taxon>
        <taxon>Diptera</taxon>
        <taxon>Brachycera</taxon>
        <taxon>Muscomorpha</taxon>
        <taxon>Hippoboscoidea</taxon>
        <taxon>Glossinidae</taxon>
        <taxon>Glossina</taxon>
    </lineage>
</organism>
<comment type="subunit">
    <text evidence="13">Homodimer.</text>
</comment>
<feature type="binding site" evidence="13">
    <location>
        <position position="190"/>
    </location>
    <ligand>
        <name>ATP</name>
        <dbReference type="ChEBI" id="CHEBI:30616"/>
    </ligand>
</feature>
<name>D3TMR6_GLOMM</name>
<feature type="binding site" evidence="13">
    <location>
        <position position="263"/>
    </location>
    <ligand>
        <name>substrate</name>
    </ligand>
</feature>
<reference evidence="16" key="5">
    <citation type="submission" date="2016-07" db="UniProtKB">
        <authorList>
            <consortium name="VectorBase"/>
        </authorList>
    </citation>
    <scope>IDENTIFICATION</scope>
    <source>
        <strain evidence="16">Yale</strain>
    </source>
</reference>
<comment type="function">
    <text evidence="13">Catalyzes the phosphorylation of ribose at O-5 in a reaction requiring ATP and magnesium. The resulting D-ribose-5-phosphate can then be used either for sythesis of nucleotides, histidine, and tryptophan, or as a component of the pentose phosphate pathway.</text>
</comment>
<feature type="binding site" evidence="13">
    <location>
        <position position="148"/>
    </location>
    <ligand>
        <name>substrate</name>
    </ligand>
</feature>
<comment type="similarity">
    <text evidence="1">Belongs to the carbohydrate kinase pfkB family.</text>
</comment>
<dbReference type="EMBL" id="CCAG010006700">
    <property type="status" value="NOT_ANNOTATED_CDS"/>
    <property type="molecule type" value="Genomic_DNA"/>
</dbReference>
<dbReference type="EnsemblMetazoa" id="GMOY006035-RA">
    <property type="protein sequence ID" value="GMOY006035-PA"/>
    <property type="gene ID" value="GMOY006035"/>
</dbReference>
<reference evidence="16" key="4">
    <citation type="submission" date="2014-03" db="EMBL/GenBank/DDBJ databases">
        <title>Genome Sequence of the Tsetse Fly (Glossina morsitans): Vector of African Trypanosomiasis.</title>
        <authorList>
            <person name="Lawson D."/>
        </authorList>
    </citation>
    <scope>NUCLEOTIDE SEQUENCE [LARGE SCALE GENOMIC DNA]</scope>
    <source>
        <strain evidence="16">Yale</strain>
    </source>
</reference>
<comment type="cofactor">
    <cofactor evidence="13">
        <name>Mg(2+)</name>
        <dbReference type="ChEBI" id="CHEBI:18420"/>
    </cofactor>
    <text evidence="13">Requires a divalent cation, most likely magnesium in vivo, as an electrophilic catalyst to aid phosphoryl group transfer. It is the chelate of the metal and the nucleotide that is the actual substrate.</text>
</comment>
<keyword evidence="9 13" id="KW-0067">ATP-binding</keyword>
<evidence type="ECO:0000256" key="7">
    <source>
        <dbReference type="ARBA" id="ARBA00022741"/>
    </source>
</evidence>
<reference evidence="15" key="2">
    <citation type="submission" date="2010-01" db="EMBL/GenBank/DDBJ databases">
        <authorList>
            <consortium name="International Glossina Genome Initiative"/>
            <person name="da Silva J."/>
            <person name="Ribeiro J.M.C."/>
            <person name="Abbeele J.V."/>
            <person name="Attardo G."/>
            <person name="Hao Z."/>
            <person name="Haines L.R."/>
            <person name="Soares M.B."/>
            <person name="Berriman M."/>
            <person name="Aksoy S."/>
            <person name="Lehane M.J."/>
        </authorList>
    </citation>
    <scope>NUCLEOTIDE SEQUENCE</scope>
    <source>
        <tissue evidence="15">Salivary gland</tissue>
    </source>
</reference>
<dbReference type="EMBL" id="EZ422718">
    <property type="protein sequence ID" value="ADD18994.1"/>
    <property type="molecule type" value="mRNA"/>
</dbReference>
<evidence type="ECO:0000256" key="1">
    <source>
        <dbReference type="ARBA" id="ARBA00005380"/>
    </source>
</evidence>
<dbReference type="HAMAP" id="MF_01987">
    <property type="entry name" value="Ribokinase"/>
    <property type="match status" value="1"/>
</dbReference>
<comment type="activity regulation">
    <text evidence="13">Activated by a monovalent cation that binds near, but not in, the active site. The most likely occupant of the site in vivo is potassium. Ion binding induces a conformational change that may alter substrate affinity.</text>
</comment>
<accession>D3TMR6</accession>
<dbReference type="GO" id="GO:0005829">
    <property type="term" value="C:cytosol"/>
    <property type="evidence" value="ECO:0007669"/>
    <property type="project" value="TreeGrafter"/>
</dbReference>
<comment type="pathway">
    <text evidence="13">Carbohydrate metabolism; D-ribose degradation; D-ribose 5-phosphate from beta-D-ribopyranose: step 2/2.</text>
</comment>
<evidence type="ECO:0000256" key="11">
    <source>
        <dbReference type="ARBA" id="ARBA00022958"/>
    </source>
</evidence>
<keyword evidence="12 13" id="KW-0119">Carbohydrate metabolism</keyword>
<dbReference type="FunFam" id="3.40.1190.20:FF:000010">
    <property type="entry name" value="Ribokinase"/>
    <property type="match status" value="1"/>
</dbReference>
<dbReference type="VEuPathDB" id="VectorBase:GMOY006035"/>
<sequence>MLKMEDEKNTDVVSYGSINVDNICYVNRFPKTGETVHADKFETGFGGKGANQCVAAARLGASTALVAKVGNDNWGADYLKKLRSEKVNVDYVKQCAALPTGFAQITVSKEGNNQIIIVNGANAELNRADVCTAKHLFENSKVLLCQLETPIEGTLAALHSFKGISILNAAPALKDMPVDLIKAASILCVNETEAALITKRVDITDVQQAENAAKELLDMGAKCVIITLGAKGAIYADNNENFQCTHIAAIKVEHVVDTTGAGDSFLGALAYHMTKHSKMDMRSHIAFACRAAAFSIQSPGTQSSFPFASDMKSFDK</sequence>
<dbReference type="NCBIfam" id="TIGR02152">
    <property type="entry name" value="D_ribokin_bact"/>
    <property type="match status" value="1"/>
</dbReference>
<reference evidence="15" key="1">
    <citation type="journal article" date="2010" name="BMC Genomics">
        <title>An insight into the sialome of Glossina morsitans morsitans.</title>
        <authorList>
            <person name="Alves-Silva J."/>
            <person name="Ribeiro J.M."/>
            <person name="Van Den Abbeele J."/>
            <person name="Attardo G."/>
            <person name="Hao Z."/>
            <person name="Haines L.R."/>
            <person name="Soares M.B."/>
            <person name="Berriman M."/>
            <person name="Aksoy S."/>
            <person name="Lehane M.J."/>
        </authorList>
    </citation>
    <scope>NUCLEOTIDE SEQUENCE</scope>
    <source>
        <tissue evidence="15">Salivary gland</tissue>
    </source>
</reference>
<dbReference type="Gene3D" id="3.40.1190.20">
    <property type="match status" value="1"/>
</dbReference>
<evidence type="ECO:0000256" key="3">
    <source>
        <dbReference type="ARBA" id="ARBA00016943"/>
    </source>
</evidence>
<evidence type="ECO:0000256" key="5">
    <source>
        <dbReference type="ARBA" id="ARBA00022679"/>
    </source>
</evidence>
<keyword evidence="6 13" id="KW-0479">Metal-binding</keyword>
<dbReference type="GO" id="GO:0005524">
    <property type="term" value="F:ATP binding"/>
    <property type="evidence" value="ECO:0007669"/>
    <property type="project" value="UniProtKB-UniRule"/>
</dbReference>
<dbReference type="AlphaFoldDB" id="D3TMR6"/>
<dbReference type="GO" id="GO:0005634">
    <property type="term" value="C:nucleus"/>
    <property type="evidence" value="ECO:0007669"/>
    <property type="project" value="UniProtKB-SubCell"/>
</dbReference>
<dbReference type="CDD" id="cd01174">
    <property type="entry name" value="ribokinase"/>
    <property type="match status" value="1"/>
</dbReference>
<keyword evidence="11 13" id="KW-0630">Potassium</keyword>
<reference evidence="16" key="6">
    <citation type="submission" date="2025-05" db="UniProtKB">
        <authorList>
            <consortium name="EnsemblMetazoa"/>
        </authorList>
    </citation>
    <scope>IDENTIFICATION</scope>
    <source>
        <strain evidence="16">Yale</strain>
    </source>
</reference>
<evidence type="ECO:0000256" key="13">
    <source>
        <dbReference type="HAMAP-Rule" id="MF_03215"/>
    </source>
</evidence>
<dbReference type="PRINTS" id="PR00990">
    <property type="entry name" value="RIBOKINASE"/>
</dbReference>
<evidence type="ECO:0000256" key="9">
    <source>
        <dbReference type="ARBA" id="ARBA00022840"/>
    </source>
</evidence>
<comment type="catalytic activity">
    <reaction evidence="13">
        <text>D-ribose + ATP = D-ribose 5-phosphate + ADP + H(+)</text>
        <dbReference type="Rhea" id="RHEA:13697"/>
        <dbReference type="ChEBI" id="CHEBI:15378"/>
        <dbReference type="ChEBI" id="CHEBI:30616"/>
        <dbReference type="ChEBI" id="CHEBI:47013"/>
        <dbReference type="ChEBI" id="CHEBI:78346"/>
        <dbReference type="ChEBI" id="CHEBI:456216"/>
        <dbReference type="EC" id="2.7.1.15"/>
    </reaction>
</comment>
<protein>
    <recommendedName>
        <fullName evidence="3 13">Ribokinase</fullName>
        <shortName evidence="13">RK</shortName>
        <ecNumber evidence="2 13">2.7.1.15</ecNumber>
    </recommendedName>
</protein>
<dbReference type="PROSITE" id="PS00584">
    <property type="entry name" value="PFKB_KINASES_2"/>
    <property type="match status" value="1"/>
</dbReference>
<comment type="caution">
    <text evidence="13">Lacks conserved residue(s) required for the propagation of feature annotation.</text>
</comment>
<reference evidence="16 17" key="3">
    <citation type="submission" date="2014-03" db="EMBL/GenBank/DDBJ databases">
        <title>Genome Sequence of the Tsetse Fly (Glossina morsitans): Vector of African Trypanosomiasis.</title>
        <authorList>
            <consortium name="International Glossina Genome Initiative W.H.O."/>
            <person name="Lawson D."/>
        </authorList>
    </citation>
    <scope>NUCLEOTIDE SEQUENCE [LARGE SCALE GENOMIC DNA]</scope>
    <source>
        <strain evidence="16 17">Yale</strain>
    </source>
</reference>
<keyword evidence="8 13" id="KW-0418">Kinase</keyword>
<feature type="binding site" evidence="13">
    <location>
        <position position="257"/>
    </location>
    <ligand>
        <name>K(+)</name>
        <dbReference type="ChEBI" id="CHEBI:29103"/>
    </ligand>
</feature>
<dbReference type="PANTHER" id="PTHR10584:SF166">
    <property type="entry name" value="RIBOKINASE"/>
    <property type="match status" value="1"/>
</dbReference>
<dbReference type="Pfam" id="PF00294">
    <property type="entry name" value="PfkB"/>
    <property type="match status" value="1"/>
</dbReference>
<feature type="domain" description="Carbohydrate kinase PfkB" evidence="14">
    <location>
        <begin position="10"/>
        <end position="306"/>
    </location>
</feature>
<evidence type="ECO:0000313" key="15">
    <source>
        <dbReference type="EMBL" id="ADD18994.1"/>
    </source>
</evidence>
<keyword evidence="10 13" id="KW-0460">Magnesium</keyword>
<dbReference type="SUPFAM" id="SSF53613">
    <property type="entry name" value="Ribokinase-like"/>
    <property type="match status" value="1"/>
</dbReference>
<feature type="binding site" evidence="13">
    <location>
        <position position="259"/>
    </location>
    <ligand>
        <name>K(+)</name>
        <dbReference type="ChEBI" id="CHEBI:29103"/>
    </ligand>
</feature>
<dbReference type="InterPro" id="IPR002173">
    <property type="entry name" value="Carboh/pur_kinase_PfkB_CS"/>
</dbReference>
<dbReference type="InterPro" id="IPR011877">
    <property type="entry name" value="Ribokinase"/>
</dbReference>
<proteinExistence type="evidence at transcript level"/>
<dbReference type="GO" id="GO:0019303">
    <property type="term" value="P:D-ribose catabolic process"/>
    <property type="evidence" value="ECO:0007669"/>
    <property type="project" value="UniProtKB-UniRule"/>
</dbReference>
<dbReference type="InterPro" id="IPR029056">
    <property type="entry name" value="Ribokinase-like"/>
</dbReference>
<evidence type="ECO:0000256" key="10">
    <source>
        <dbReference type="ARBA" id="ARBA00022842"/>
    </source>
</evidence>
<keyword evidence="13" id="KW-0539">Nucleus</keyword>
<dbReference type="PANTHER" id="PTHR10584">
    <property type="entry name" value="SUGAR KINASE"/>
    <property type="match status" value="1"/>
</dbReference>
<feature type="binding site" evidence="13">
    <location>
        <begin position="227"/>
        <end position="232"/>
    </location>
    <ligand>
        <name>ATP</name>
        <dbReference type="ChEBI" id="CHEBI:30616"/>
    </ligand>
</feature>
<feature type="active site" description="Proton acceptor" evidence="13">
    <location>
        <position position="263"/>
    </location>
</feature>
<dbReference type="STRING" id="37546.D3TMR6"/>
<feature type="binding site" evidence="13">
    <location>
        <begin position="19"/>
        <end position="21"/>
    </location>
    <ligand>
        <name>substrate</name>
    </ligand>
</feature>
<feature type="binding site" evidence="13">
    <location>
        <begin position="47"/>
        <end position="51"/>
    </location>
    <ligand>
        <name>substrate</name>
    </ligand>
</feature>
<feature type="binding site" evidence="13">
    <location>
        <position position="300"/>
    </location>
    <ligand>
        <name>K(+)</name>
        <dbReference type="ChEBI" id="CHEBI:29103"/>
    </ligand>
</feature>
<feature type="binding site" evidence="13">
    <location>
        <position position="304"/>
    </location>
    <ligand>
        <name>K(+)</name>
        <dbReference type="ChEBI" id="CHEBI:29103"/>
    </ligand>
</feature>
<dbReference type="InterPro" id="IPR002139">
    <property type="entry name" value="Ribo/fructo_kinase"/>
</dbReference>
<evidence type="ECO:0000256" key="12">
    <source>
        <dbReference type="ARBA" id="ARBA00023277"/>
    </source>
</evidence>
<dbReference type="UniPathway" id="UPA00916">
    <property type="reaction ID" value="UER00889"/>
</dbReference>
<evidence type="ECO:0000259" key="14">
    <source>
        <dbReference type="Pfam" id="PF00294"/>
    </source>
</evidence>
<evidence type="ECO:0000313" key="16">
    <source>
        <dbReference type="EnsemblMetazoa" id="GMOY006035-PA"/>
    </source>
</evidence>
<feature type="binding site" evidence="13">
    <location>
        <position position="295"/>
    </location>
    <ligand>
        <name>K(+)</name>
        <dbReference type="ChEBI" id="CHEBI:29103"/>
    </ligand>
</feature>
<keyword evidence="5 13" id="KW-0808">Transferase</keyword>
<evidence type="ECO:0000256" key="4">
    <source>
        <dbReference type="ARBA" id="ARBA00022490"/>
    </source>
</evidence>
<keyword evidence="4 13" id="KW-0963">Cytoplasm</keyword>
<evidence type="ECO:0000256" key="8">
    <source>
        <dbReference type="ARBA" id="ARBA00022777"/>
    </source>
</evidence>
<feature type="binding site" evidence="13">
    <location>
        <position position="298"/>
    </location>
    <ligand>
        <name>K(+)</name>
        <dbReference type="ChEBI" id="CHEBI:29103"/>
    </ligand>
</feature>
<comment type="subcellular location">
    <subcellularLocation>
        <location evidence="13">Cytoplasm</location>
    </subcellularLocation>
    <subcellularLocation>
        <location evidence="13">Nucleus</location>
    </subcellularLocation>
</comment>
<evidence type="ECO:0000256" key="6">
    <source>
        <dbReference type="ARBA" id="ARBA00022723"/>
    </source>
</evidence>
<comment type="similarity">
    <text evidence="13">Belongs to the carbohydrate kinase PfkB family. Ribokinase subfamily.</text>
</comment>
<dbReference type="GO" id="GO:0004747">
    <property type="term" value="F:ribokinase activity"/>
    <property type="evidence" value="ECO:0007669"/>
    <property type="project" value="UniProtKB-UniRule"/>
</dbReference>
<dbReference type="InterPro" id="IPR011611">
    <property type="entry name" value="PfkB_dom"/>
</dbReference>
<feature type="binding site" evidence="13">
    <location>
        <begin position="262"/>
        <end position="263"/>
    </location>
    <ligand>
        <name>ATP</name>
        <dbReference type="ChEBI" id="CHEBI:30616"/>
    </ligand>
</feature>
<evidence type="ECO:0000313" key="17">
    <source>
        <dbReference type="Proteomes" id="UP000092444"/>
    </source>
</evidence>